<keyword evidence="2" id="KW-0378">Hydrolase</keyword>
<keyword evidence="3" id="KW-0326">Glycosidase</keyword>
<dbReference type="WBParaSite" id="ACRNAN_scaffold1702.g25385.t1">
    <property type="protein sequence ID" value="ACRNAN_scaffold1702.g25385.t1"/>
    <property type="gene ID" value="ACRNAN_scaffold1702.g25385"/>
</dbReference>
<name>A0A914D224_9BILA</name>
<evidence type="ECO:0000256" key="2">
    <source>
        <dbReference type="ARBA" id="ARBA00022801"/>
    </source>
</evidence>
<protein>
    <submittedName>
        <fullName evidence="7">Glycoside hydrolase 35 catalytic domain-containing protein</fullName>
    </submittedName>
</protein>
<evidence type="ECO:0000256" key="1">
    <source>
        <dbReference type="ARBA" id="ARBA00009809"/>
    </source>
</evidence>
<dbReference type="PROSITE" id="PS01182">
    <property type="entry name" value="GLYCOSYL_HYDROL_F35"/>
    <property type="match status" value="1"/>
</dbReference>
<accession>A0A914D224</accession>
<proteinExistence type="inferred from homology"/>
<dbReference type="Pfam" id="PF01301">
    <property type="entry name" value="Glyco_hydro_35"/>
    <property type="match status" value="1"/>
</dbReference>
<evidence type="ECO:0000313" key="6">
    <source>
        <dbReference type="Proteomes" id="UP000887540"/>
    </source>
</evidence>
<dbReference type="Proteomes" id="UP000887540">
    <property type="component" value="Unplaced"/>
</dbReference>
<dbReference type="PRINTS" id="PR00742">
    <property type="entry name" value="GLHYDRLASE35"/>
</dbReference>
<dbReference type="GO" id="GO:0005975">
    <property type="term" value="P:carbohydrate metabolic process"/>
    <property type="evidence" value="ECO:0007669"/>
    <property type="project" value="InterPro"/>
</dbReference>
<evidence type="ECO:0000259" key="5">
    <source>
        <dbReference type="Pfam" id="PF01301"/>
    </source>
</evidence>
<reference evidence="7" key="1">
    <citation type="submission" date="2022-11" db="UniProtKB">
        <authorList>
            <consortium name="WormBaseParasite"/>
        </authorList>
    </citation>
    <scope>IDENTIFICATION</scope>
</reference>
<feature type="domain" description="Glycoside hydrolase 35 catalytic" evidence="5">
    <location>
        <begin position="34"/>
        <end position="186"/>
    </location>
</feature>
<dbReference type="AlphaFoldDB" id="A0A914D224"/>
<comment type="similarity">
    <text evidence="1">Belongs to the glycosyl hydrolase 35 family.</text>
</comment>
<dbReference type="PANTHER" id="PTHR23421">
    <property type="entry name" value="BETA-GALACTOSIDASE RELATED"/>
    <property type="match status" value="1"/>
</dbReference>
<evidence type="ECO:0000256" key="3">
    <source>
        <dbReference type="ARBA" id="ARBA00023295"/>
    </source>
</evidence>
<dbReference type="InterPro" id="IPR017853">
    <property type="entry name" value="GH"/>
</dbReference>
<dbReference type="GO" id="GO:0004553">
    <property type="term" value="F:hydrolase activity, hydrolyzing O-glycosyl compounds"/>
    <property type="evidence" value="ECO:0007669"/>
    <property type="project" value="InterPro"/>
</dbReference>
<feature type="chain" id="PRO_5037562427" evidence="4">
    <location>
        <begin position="23"/>
        <end position="239"/>
    </location>
</feature>
<dbReference type="InterPro" id="IPR031330">
    <property type="entry name" value="Gly_Hdrlase_35_cat"/>
</dbReference>
<keyword evidence="6" id="KW-1185">Reference proteome</keyword>
<organism evidence="6 7">
    <name type="scientific">Acrobeloides nanus</name>
    <dbReference type="NCBI Taxonomy" id="290746"/>
    <lineage>
        <taxon>Eukaryota</taxon>
        <taxon>Metazoa</taxon>
        <taxon>Ecdysozoa</taxon>
        <taxon>Nematoda</taxon>
        <taxon>Chromadorea</taxon>
        <taxon>Rhabditida</taxon>
        <taxon>Tylenchina</taxon>
        <taxon>Cephalobomorpha</taxon>
        <taxon>Cephaloboidea</taxon>
        <taxon>Cephalobidae</taxon>
        <taxon>Acrobeloides</taxon>
    </lineage>
</organism>
<evidence type="ECO:0000256" key="4">
    <source>
        <dbReference type="SAM" id="SignalP"/>
    </source>
</evidence>
<keyword evidence="4" id="KW-0732">Signal</keyword>
<dbReference type="Gene3D" id="3.20.20.80">
    <property type="entry name" value="Glycosidases"/>
    <property type="match status" value="1"/>
</dbReference>
<dbReference type="InterPro" id="IPR019801">
    <property type="entry name" value="Glyco_hydro_35_CS"/>
</dbReference>
<evidence type="ECO:0000313" key="7">
    <source>
        <dbReference type="WBParaSite" id="ACRNAN_scaffold1702.g25385.t1"/>
    </source>
</evidence>
<dbReference type="InterPro" id="IPR001944">
    <property type="entry name" value="Glycoside_Hdrlase_35"/>
</dbReference>
<feature type="signal peptide" evidence="4">
    <location>
        <begin position="1"/>
        <end position="22"/>
    </location>
</feature>
<sequence>MTTAVYLLLITVSVSYFHQSNAGTFSIDYNNHCFVKDGKPWQYISGSVHYFRIHPDLWEDRLKRVRALGFNAIQVYTAWVLHEPTSGKIDFASPGLNISRFFELAYQNELAVLLRPGPYICAESDYGMLPWWLVNIDGIKLRTYETNYINAVQRYYNRLLDEVKPLTYKNGGPIIMVQIENEYSALGIALYVPSPIIKPKNTVILIELTGAQQNYINFINHTIYYYPNYNVNKWGCNLP</sequence>
<dbReference type="SUPFAM" id="SSF51445">
    <property type="entry name" value="(Trans)glycosidases"/>
    <property type="match status" value="1"/>
</dbReference>